<name>A0A4Q4NRS0_ALTAL</name>
<evidence type="ECO:0000256" key="1">
    <source>
        <dbReference type="SAM" id="MobiDB-lite"/>
    </source>
</evidence>
<feature type="region of interest" description="Disordered" evidence="1">
    <location>
        <begin position="1"/>
        <end position="34"/>
    </location>
</feature>
<accession>A0A4Q4NRS0</accession>
<dbReference type="Proteomes" id="UP000291422">
    <property type="component" value="Unassembled WGS sequence"/>
</dbReference>
<gene>
    <name evidence="2" type="ORF">AA0117_g1932</name>
</gene>
<organism evidence="2 3">
    <name type="scientific">Alternaria alternata</name>
    <name type="common">Alternaria rot fungus</name>
    <name type="synonym">Torula alternata</name>
    <dbReference type="NCBI Taxonomy" id="5599"/>
    <lineage>
        <taxon>Eukaryota</taxon>
        <taxon>Fungi</taxon>
        <taxon>Dikarya</taxon>
        <taxon>Ascomycota</taxon>
        <taxon>Pezizomycotina</taxon>
        <taxon>Dothideomycetes</taxon>
        <taxon>Pleosporomycetidae</taxon>
        <taxon>Pleosporales</taxon>
        <taxon>Pleosporineae</taxon>
        <taxon>Pleosporaceae</taxon>
        <taxon>Alternaria</taxon>
        <taxon>Alternaria sect. Alternaria</taxon>
        <taxon>Alternaria alternata complex</taxon>
    </lineage>
</organism>
<reference evidence="3" key="1">
    <citation type="journal article" date="2019" name="bioRxiv">
        <title>Genomics, evolutionary history and diagnostics of the Alternaria alternata species group including apple and Asian pear pathotypes.</title>
        <authorList>
            <person name="Armitage A.D."/>
            <person name="Cockerton H.M."/>
            <person name="Sreenivasaprasad S."/>
            <person name="Woodhall J.W."/>
            <person name="Lane C.R."/>
            <person name="Harrison R.J."/>
            <person name="Clarkson J.P."/>
        </authorList>
    </citation>
    <scope>NUCLEOTIDE SEQUENCE [LARGE SCALE GENOMIC DNA]</scope>
    <source>
        <strain evidence="3">FERA 1177</strain>
    </source>
</reference>
<comment type="caution">
    <text evidence="2">The sequence shown here is derived from an EMBL/GenBank/DDBJ whole genome shotgun (WGS) entry which is preliminary data.</text>
</comment>
<dbReference type="EMBL" id="PDXD01000002">
    <property type="protein sequence ID" value="RYN82125.1"/>
    <property type="molecule type" value="Genomic_DNA"/>
</dbReference>
<sequence>MAATIYDESNMASQNLPPCPGPPPTRPLPPVPSK</sequence>
<dbReference type="AlphaFoldDB" id="A0A4Q4NRS0"/>
<proteinExistence type="predicted"/>
<feature type="compositionally biased region" description="Pro residues" evidence="1">
    <location>
        <begin position="17"/>
        <end position="34"/>
    </location>
</feature>
<protein>
    <submittedName>
        <fullName evidence="2">Uncharacterized protein</fullName>
    </submittedName>
</protein>
<evidence type="ECO:0000313" key="3">
    <source>
        <dbReference type="Proteomes" id="UP000291422"/>
    </source>
</evidence>
<evidence type="ECO:0000313" key="2">
    <source>
        <dbReference type="EMBL" id="RYN82125.1"/>
    </source>
</evidence>